<evidence type="ECO:0000313" key="2">
    <source>
        <dbReference type="Proteomes" id="UP000784294"/>
    </source>
</evidence>
<accession>A0A3S5CM26</accession>
<protein>
    <recommendedName>
        <fullName evidence="3">VWFD domain-containing protein</fullName>
    </recommendedName>
</protein>
<evidence type="ECO:0008006" key="3">
    <source>
        <dbReference type="Google" id="ProtNLM"/>
    </source>
</evidence>
<gene>
    <name evidence="1" type="ORF">PXEA_LOCUS13239</name>
</gene>
<name>A0A3S5CM26_9PLAT</name>
<dbReference type="OrthoDB" id="6287323at2759"/>
<dbReference type="EMBL" id="CAAALY010043346">
    <property type="protein sequence ID" value="VEL19799.1"/>
    <property type="molecule type" value="Genomic_DNA"/>
</dbReference>
<evidence type="ECO:0000313" key="1">
    <source>
        <dbReference type="EMBL" id="VEL19799.1"/>
    </source>
</evidence>
<sequence>MAKIYLRFKYRGLVTGLCGDFDGDVTNDNIVDFAESMRVGGVMCPDAAVTSELAAKDGGALCDLVSALLMLEQRSTNLY</sequence>
<comment type="caution">
    <text evidence="1">The sequence shown here is derived from an EMBL/GenBank/DDBJ whole genome shotgun (WGS) entry which is preliminary data.</text>
</comment>
<organism evidence="1 2">
    <name type="scientific">Protopolystoma xenopodis</name>
    <dbReference type="NCBI Taxonomy" id="117903"/>
    <lineage>
        <taxon>Eukaryota</taxon>
        <taxon>Metazoa</taxon>
        <taxon>Spiralia</taxon>
        <taxon>Lophotrochozoa</taxon>
        <taxon>Platyhelminthes</taxon>
        <taxon>Monogenea</taxon>
        <taxon>Polyopisthocotylea</taxon>
        <taxon>Polystomatidea</taxon>
        <taxon>Polystomatidae</taxon>
        <taxon>Protopolystoma</taxon>
    </lineage>
</organism>
<dbReference type="AlphaFoldDB" id="A0A3S5CM26"/>
<keyword evidence="2" id="KW-1185">Reference proteome</keyword>
<proteinExistence type="predicted"/>
<dbReference type="Proteomes" id="UP000784294">
    <property type="component" value="Unassembled WGS sequence"/>
</dbReference>
<reference evidence="1" key="1">
    <citation type="submission" date="2018-11" db="EMBL/GenBank/DDBJ databases">
        <authorList>
            <consortium name="Pathogen Informatics"/>
        </authorList>
    </citation>
    <scope>NUCLEOTIDE SEQUENCE</scope>
</reference>